<proteinExistence type="predicted"/>
<sequence length="167" mass="19583">KVKKIDQQIVSVTIRRQDFDPARNNRVTEWLRFCHYLQAEGYFPVIVPDTDHSFDTDELFPGIYVFHECAWNMGLRMALYEFCYLNFFVPSGPSWLGSGGKKVSYIAMNMLPKGSKITTIEAYNKVGHPTGENYRWAWPNQKLVYKPDTYENILAEFKYYIQENEGQ</sequence>
<dbReference type="AlphaFoldDB" id="A0A383CZQ4"/>
<reference evidence="1" key="1">
    <citation type="submission" date="2018-05" db="EMBL/GenBank/DDBJ databases">
        <authorList>
            <person name="Lanie J.A."/>
            <person name="Ng W.-L."/>
            <person name="Kazmierczak K.M."/>
            <person name="Andrzejewski T.M."/>
            <person name="Davidsen T.M."/>
            <person name="Wayne K.J."/>
            <person name="Tettelin H."/>
            <person name="Glass J.I."/>
            <person name="Rusch D."/>
            <person name="Podicherti R."/>
            <person name="Tsui H.-C.T."/>
            <person name="Winkler M.E."/>
        </authorList>
    </citation>
    <scope>NUCLEOTIDE SEQUENCE</scope>
</reference>
<organism evidence="1">
    <name type="scientific">marine metagenome</name>
    <dbReference type="NCBI Taxonomy" id="408172"/>
    <lineage>
        <taxon>unclassified sequences</taxon>
        <taxon>metagenomes</taxon>
        <taxon>ecological metagenomes</taxon>
    </lineage>
</organism>
<accession>A0A383CZQ4</accession>
<evidence type="ECO:0000313" key="1">
    <source>
        <dbReference type="EMBL" id="SVE37786.1"/>
    </source>
</evidence>
<name>A0A383CZQ4_9ZZZZ</name>
<protein>
    <submittedName>
        <fullName evidence="1">Uncharacterized protein</fullName>
    </submittedName>
</protein>
<feature type="non-terminal residue" evidence="1">
    <location>
        <position position="1"/>
    </location>
</feature>
<dbReference type="EMBL" id="UINC01213145">
    <property type="protein sequence ID" value="SVE37786.1"/>
    <property type="molecule type" value="Genomic_DNA"/>
</dbReference>
<gene>
    <name evidence="1" type="ORF">METZ01_LOCUS490640</name>
</gene>